<evidence type="ECO:0000313" key="1">
    <source>
        <dbReference type="EMBL" id="UGC97745.1"/>
    </source>
</evidence>
<dbReference type="EMBL" id="OL396571">
    <property type="protein sequence ID" value="UGC97745.1"/>
    <property type="molecule type" value="Genomic_DNA"/>
</dbReference>
<gene>
    <name evidence="1" type="ORF">pdc_032</name>
</gene>
<protein>
    <submittedName>
        <fullName evidence="1">Uncharacterized protein</fullName>
    </submittedName>
</protein>
<accession>A0AAE8YHI6</accession>
<proteinExistence type="predicted"/>
<keyword evidence="2" id="KW-1185">Reference proteome</keyword>
<reference evidence="1" key="1">
    <citation type="journal article" date="2022" name="Curr. Microbiol.">
        <title>Isolation, Characterization, and Comparative Genomic Analysis of vB_Pd_C23, a Novel Bacteriophage of Pantoea dispersa.</title>
        <authorList>
            <person name="Grami E."/>
            <person name="Laadouze I."/>
            <person name="Ben Tiba S."/>
            <person name="Hafiane A."/>
            <person name="Sealey K.S."/>
            <person name="Saidi N."/>
        </authorList>
    </citation>
    <scope>NUCLEOTIDE SEQUENCE</scope>
</reference>
<dbReference type="Proteomes" id="UP000828384">
    <property type="component" value="Segment"/>
</dbReference>
<organism evidence="1 2">
    <name type="scientific">Pantoea phage PdC23</name>
    <dbReference type="NCBI Taxonomy" id="2894356"/>
    <lineage>
        <taxon>Viruses</taxon>
        <taxon>Duplodnaviria</taxon>
        <taxon>Heunggongvirae</taxon>
        <taxon>Uroviricota</taxon>
        <taxon>Caudoviricetes</taxon>
        <taxon>Felixviridae</taxon>
        <taxon>Certevirus</taxon>
        <taxon>Certevirus C23</taxon>
    </lineage>
</organism>
<sequence length="113" mass="12631">MKKLIILSLILVAIGAHGKTLITQDGRMSLLVSDGKIVIRTPEADDVLPCVLAKQAPGTYSSQADKWDGYFYQCSNGLTVSVKHYTFNTRKDEVFIFESEKVMYTDQLQGKLK</sequence>
<name>A0AAE8YHI6_9CAUD</name>
<evidence type="ECO:0000313" key="2">
    <source>
        <dbReference type="Proteomes" id="UP000828384"/>
    </source>
</evidence>